<organism evidence="2 3">
    <name type="scientific">Austropuccinia psidii MF-1</name>
    <dbReference type="NCBI Taxonomy" id="1389203"/>
    <lineage>
        <taxon>Eukaryota</taxon>
        <taxon>Fungi</taxon>
        <taxon>Dikarya</taxon>
        <taxon>Basidiomycota</taxon>
        <taxon>Pucciniomycotina</taxon>
        <taxon>Pucciniomycetes</taxon>
        <taxon>Pucciniales</taxon>
        <taxon>Sphaerophragmiaceae</taxon>
        <taxon>Austropuccinia</taxon>
    </lineage>
</organism>
<protein>
    <submittedName>
        <fullName evidence="2">Uncharacterized protein</fullName>
    </submittedName>
</protein>
<evidence type="ECO:0000256" key="1">
    <source>
        <dbReference type="SAM" id="MobiDB-lite"/>
    </source>
</evidence>
<evidence type="ECO:0000313" key="2">
    <source>
        <dbReference type="EMBL" id="MBW0522552.1"/>
    </source>
</evidence>
<dbReference type="Proteomes" id="UP000765509">
    <property type="component" value="Unassembled WGS sequence"/>
</dbReference>
<gene>
    <name evidence="2" type="ORF">O181_062267</name>
</gene>
<comment type="caution">
    <text evidence="2">The sequence shown here is derived from an EMBL/GenBank/DDBJ whole genome shotgun (WGS) entry which is preliminary data.</text>
</comment>
<feature type="compositionally biased region" description="Low complexity" evidence="1">
    <location>
        <begin position="60"/>
        <end position="87"/>
    </location>
</feature>
<evidence type="ECO:0000313" key="3">
    <source>
        <dbReference type="Proteomes" id="UP000765509"/>
    </source>
</evidence>
<dbReference type="AlphaFoldDB" id="A0A9Q3I078"/>
<sequence>MGSMCFASYFKIIFGLFGYVKYTSRLNGFFSLITCPSDRFQPIPFLLSLQSPRTDLYSNQSQSHPQSHPQSQSQSHPQSHPQSQSQSEDSHQIHFINPS</sequence>
<feature type="region of interest" description="Disordered" evidence="1">
    <location>
        <begin position="55"/>
        <end position="99"/>
    </location>
</feature>
<reference evidence="2" key="1">
    <citation type="submission" date="2021-03" db="EMBL/GenBank/DDBJ databases">
        <title>Draft genome sequence of rust myrtle Austropuccinia psidii MF-1, a brazilian biotype.</title>
        <authorList>
            <person name="Quecine M.C."/>
            <person name="Pachon D.M.R."/>
            <person name="Bonatelli M.L."/>
            <person name="Correr F.H."/>
            <person name="Franceschini L.M."/>
            <person name="Leite T.F."/>
            <person name="Margarido G.R.A."/>
            <person name="Almeida C.A."/>
            <person name="Ferrarezi J.A."/>
            <person name="Labate C.A."/>
        </authorList>
    </citation>
    <scope>NUCLEOTIDE SEQUENCE</scope>
    <source>
        <strain evidence="2">MF-1</strain>
    </source>
</reference>
<keyword evidence="3" id="KW-1185">Reference proteome</keyword>
<proteinExistence type="predicted"/>
<dbReference type="EMBL" id="AVOT02029636">
    <property type="protein sequence ID" value="MBW0522552.1"/>
    <property type="molecule type" value="Genomic_DNA"/>
</dbReference>
<name>A0A9Q3I078_9BASI</name>
<accession>A0A9Q3I078</accession>